<evidence type="ECO:0000256" key="2">
    <source>
        <dbReference type="SAM" id="SignalP"/>
    </source>
</evidence>
<dbReference type="InterPro" id="IPR036734">
    <property type="entry name" value="Neur_chan_lig-bd_sf"/>
</dbReference>
<keyword evidence="1" id="KW-1133">Transmembrane helix</keyword>
<feature type="chain" id="PRO_5035192966" description="Neurotransmitter-gated ion-channel ligand-binding domain-containing protein" evidence="2">
    <location>
        <begin position="29"/>
        <end position="363"/>
    </location>
</feature>
<keyword evidence="2" id="KW-0732">Signal</keyword>
<feature type="transmembrane region" description="Helical" evidence="1">
    <location>
        <begin position="340"/>
        <end position="361"/>
    </location>
</feature>
<evidence type="ECO:0000313" key="4">
    <source>
        <dbReference type="Proteomes" id="UP000614287"/>
    </source>
</evidence>
<reference evidence="3" key="1">
    <citation type="journal article" date="2014" name="Int. J. Syst. Evol. Microbiol.">
        <title>Complete genome sequence of Corynebacterium casei LMG S-19264T (=DSM 44701T), isolated from a smear-ripened cheese.</title>
        <authorList>
            <consortium name="US DOE Joint Genome Institute (JGI-PGF)"/>
            <person name="Walter F."/>
            <person name="Albersmeier A."/>
            <person name="Kalinowski J."/>
            <person name="Ruckert C."/>
        </authorList>
    </citation>
    <scope>NUCLEOTIDE SEQUENCE</scope>
    <source>
        <strain evidence="3">KCTC 32501</strain>
    </source>
</reference>
<dbReference type="InterPro" id="IPR006201">
    <property type="entry name" value="Neur_channel"/>
</dbReference>
<feature type="transmembrane region" description="Helical" evidence="1">
    <location>
        <begin position="235"/>
        <end position="255"/>
    </location>
</feature>
<evidence type="ECO:0000256" key="1">
    <source>
        <dbReference type="SAM" id="Phobius"/>
    </source>
</evidence>
<dbReference type="InterPro" id="IPR038050">
    <property type="entry name" value="Neuro_actylchol_rec"/>
</dbReference>
<dbReference type="GO" id="GO:0016020">
    <property type="term" value="C:membrane"/>
    <property type="evidence" value="ECO:0007669"/>
    <property type="project" value="InterPro"/>
</dbReference>
<evidence type="ECO:0000313" key="3">
    <source>
        <dbReference type="EMBL" id="GHA72150.1"/>
    </source>
</evidence>
<dbReference type="EMBL" id="BMZG01000005">
    <property type="protein sequence ID" value="GHA72150.1"/>
    <property type="molecule type" value="Genomic_DNA"/>
</dbReference>
<reference evidence="3" key="2">
    <citation type="submission" date="2020-09" db="EMBL/GenBank/DDBJ databases">
        <authorList>
            <person name="Sun Q."/>
            <person name="Kim S."/>
        </authorList>
    </citation>
    <scope>NUCLEOTIDE SEQUENCE</scope>
    <source>
        <strain evidence="3">KCTC 32501</strain>
    </source>
</reference>
<dbReference type="Proteomes" id="UP000614287">
    <property type="component" value="Unassembled WGS sequence"/>
</dbReference>
<keyword evidence="1" id="KW-0472">Membrane</keyword>
<proteinExistence type="predicted"/>
<feature type="transmembrane region" description="Helical" evidence="1">
    <location>
        <begin position="262"/>
        <end position="279"/>
    </location>
</feature>
<dbReference type="AlphaFoldDB" id="A0A8J3FZV4"/>
<protein>
    <recommendedName>
        <fullName evidence="5">Neurotransmitter-gated ion-channel ligand-binding domain-containing protein</fullName>
    </recommendedName>
</protein>
<comment type="caution">
    <text evidence="3">The sequence shown here is derived from an EMBL/GenBank/DDBJ whole genome shotgun (WGS) entry which is preliminary data.</text>
</comment>
<keyword evidence="4" id="KW-1185">Reference proteome</keyword>
<sequence>MNQSTKNNWLVKICMVLCIFLFVPAVSAQSHTPSSAADAMNQTTMAKVKELAKNSQPATAKQVLVGVYLNDVQAIDLKLHNYMVDFYIWFRWKGEDINPAASMEFVNHSESWSSMLTDTYEKPEKLEDGSFYQVKHVQGKMSRKMDLRHYPFDKQLIRVVIEDGISDASALQYTVDKVSVNSDLKLPGFLFQPPTLVASDYKHQTTFGDPRSETASTYSRLTFDLPIERPHVNAFMKNIVPILLAVICCSLAFLLHPSLVDARFQIAVVSLLSIVALQMTTSQDLPTIEYMTLLDKLYVIGYFYCISVVAALALSTKIAHIHDGEVDTKAIRRAVRFDRFTALACLVVYVIATLLVMRPMFGG</sequence>
<feature type="transmembrane region" description="Helical" evidence="1">
    <location>
        <begin position="299"/>
        <end position="319"/>
    </location>
</feature>
<feature type="signal peptide" evidence="2">
    <location>
        <begin position="1"/>
        <end position="28"/>
    </location>
</feature>
<dbReference type="PANTHER" id="PTHR18945">
    <property type="entry name" value="NEUROTRANSMITTER GATED ION CHANNEL"/>
    <property type="match status" value="1"/>
</dbReference>
<name>A0A8J3FZV4_9BURK</name>
<dbReference type="SUPFAM" id="SSF63712">
    <property type="entry name" value="Nicotinic receptor ligand binding domain-like"/>
    <property type="match status" value="1"/>
</dbReference>
<dbReference type="GO" id="GO:0005230">
    <property type="term" value="F:extracellular ligand-gated monoatomic ion channel activity"/>
    <property type="evidence" value="ECO:0007669"/>
    <property type="project" value="InterPro"/>
</dbReference>
<keyword evidence="1" id="KW-0812">Transmembrane</keyword>
<dbReference type="GO" id="GO:0004888">
    <property type="term" value="F:transmembrane signaling receptor activity"/>
    <property type="evidence" value="ECO:0007669"/>
    <property type="project" value="InterPro"/>
</dbReference>
<organism evidence="3 4">
    <name type="scientific">Formosimonas limnophila</name>
    <dbReference type="NCBI Taxonomy" id="1384487"/>
    <lineage>
        <taxon>Bacteria</taxon>
        <taxon>Pseudomonadati</taxon>
        <taxon>Pseudomonadota</taxon>
        <taxon>Betaproteobacteria</taxon>
        <taxon>Burkholderiales</taxon>
        <taxon>Burkholderiaceae</taxon>
        <taxon>Formosimonas</taxon>
    </lineage>
</organism>
<dbReference type="RefSeq" id="WP_189492898.1">
    <property type="nucleotide sequence ID" value="NZ_BMZG01000005.1"/>
</dbReference>
<gene>
    <name evidence="3" type="ORF">GCM10009007_11380</name>
</gene>
<accession>A0A8J3FZV4</accession>
<evidence type="ECO:0008006" key="5">
    <source>
        <dbReference type="Google" id="ProtNLM"/>
    </source>
</evidence>
<dbReference type="Gene3D" id="1.20.58.390">
    <property type="entry name" value="Neurotransmitter-gated ion-channel transmembrane domain"/>
    <property type="match status" value="1"/>
</dbReference>
<dbReference type="Gene3D" id="2.70.170.10">
    <property type="entry name" value="Neurotransmitter-gated ion-channel ligand-binding domain"/>
    <property type="match status" value="1"/>
</dbReference>